<dbReference type="Proteomes" id="UP001480595">
    <property type="component" value="Unassembled WGS sequence"/>
</dbReference>
<sequence length="212" mass="24230">MATRRLDHDTGLVYYEQQFQPQISHTGWDKTPIKRGRRPHTRPKGARSLMDMTMTAIGDNLHHLSPEVLRRCPETLIWRTWDHFYDEGRLLNLHGWKTFLDTFEGRKHPQKKSDPFEEAFSFYTVAIPNPKAPLALFLDPLRSPDATFLVRLTISHGASFEKNEMLALAGLENLCTLSIISPELNTSAFPVWTIVLSEDGPFCVILSRPCGL</sequence>
<gene>
    <name evidence="2" type="ORF">PG994_005862</name>
</gene>
<evidence type="ECO:0000256" key="1">
    <source>
        <dbReference type="SAM" id="MobiDB-lite"/>
    </source>
</evidence>
<feature type="compositionally biased region" description="Basic residues" evidence="1">
    <location>
        <begin position="33"/>
        <end position="45"/>
    </location>
</feature>
<dbReference type="EMBL" id="JAQQWL010000006">
    <property type="protein sequence ID" value="KAK8069246.1"/>
    <property type="molecule type" value="Genomic_DNA"/>
</dbReference>
<proteinExistence type="predicted"/>
<dbReference type="RefSeq" id="XP_066716540.1">
    <property type="nucleotide sequence ID" value="XM_066857271.1"/>
</dbReference>
<protein>
    <submittedName>
        <fullName evidence="2">Uncharacterized protein</fullName>
    </submittedName>
</protein>
<name>A0ABR1VFZ6_9PEZI</name>
<evidence type="ECO:0000313" key="3">
    <source>
        <dbReference type="Proteomes" id="UP001480595"/>
    </source>
</evidence>
<organism evidence="2 3">
    <name type="scientific">Apiospora phragmitis</name>
    <dbReference type="NCBI Taxonomy" id="2905665"/>
    <lineage>
        <taxon>Eukaryota</taxon>
        <taxon>Fungi</taxon>
        <taxon>Dikarya</taxon>
        <taxon>Ascomycota</taxon>
        <taxon>Pezizomycotina</taxon>
        <taxon>Sordariomycetes</taxon>
        <taxon>Xylariomycetidae</taxon>
        <taxon>Amphisphaeriales</taxon>
        <taxon>Apiosporaceae</taxon>
        <taxon>Apiospora</taxon>
    </lineage>
</organism>
<dbReference type="GeneID" id="92090334"/>
<keyword evidence="3" id="KW-1185">Reference proteome</keyword>
<evidence type="ECO:0000313" key="2">
    <source>
        <dbReference type="EMBL" id="KAK8069246.1"/>
    </source>
</evidence>
<feature type="region of interest" description="Disordered" evidence="1">
    <location>
        <begin position="26"/>
        <end position="45"/>
    </location>
</feature>
<accession>A0ABR1VFZ6</accession>
<comment type="caution">
    <text evidence="2">The sequence shown here is derived from an EMBL/GenBank/DDBJ whole genome shotgun (WGS) entry which is preliminary data.</text>
</comment>
<reference evidence="2 3" key="1">
    <citation type="submission" date="2023-01" db="EMBL/GenBank/DDBJ databases">
        <title>Analysis of 21 Apiospora genomes using comparative genomics revels a genus with tremendous synthesis potential of carbohydrate active enzymes and secondary metabolites.</title>
        <authorList>
            <person name="Sorensen T."/>
        </authorList>
    </citation>
    <scope>NUCLEOTIDE SEQUENCE [LARGE SCALE GENOMIC DNA]</scope>
    <source>
        <strain evidence="2 3">CBS 135458</strain>
    </source>
</reference>